<evidence type="ECO:0000313" key="2">
    <source>
        <dbReference type="EMBL" id="KAA9349233.1"/>
    </source>
</evidence>
<reference evidence="2 3" key="1">
    <citation type="submission" date="2019-09" db="EMBL/GenBank/DDBJ databases">
        <title>Genome Sequence of Larkinella sp MA1.</title>
        <authorList>
            <person name="Srinivasan S."/>
        </authorList>
    </citation>
    <scope>NUCLEOTIDE SEQUENCE [LARGE SCALE GENOMIC DNA]</scope>
    <source>
        <strain evidence="2 3">MA1</strain>
    </source>
</reference>
<sequence>MVIIQIFIRPLSHFEKHYRTDRLLLLINVGTIRMSFIDELLDCPTEITYLSGANNYTWLNFANGRKTLISKPLRYFETRLDHFIRVHKTALINPQFVRDWIAPARLKMAGTVRMNCGTVLPVGRRRWRLFIENLSATAEEPVETKPGKNDPSVIIVTDSQTKASWVRKGFQSKFANCLVNQLNQGEVIPDLLFSLPDDQLPALILLDACSSTTDRMNTLRSLKETPRLASIPTLLLVPRNTPETVNLAYAGWANSVVTVMEDQAIFTRTMAQLGHFWFHLVALPSRN</sequence>
<dbReference type="SUPFAM" id="SSF52172">
    <property type="entry name" value="CheY-like"/>
    <property type="match status" value="1"/>
</dbReference>
<name>A0A5N1JBW5_9BACT</name>
<dbReference type="Pfam" id="PF04397">
    <property type="entry name" value="LytTR"/>
    <property type="match status" value="1"/>
</dbReference>
<dbReference type="PROSITE" id="PS50930">
    <property type="entry name" value="HTH_LYTTR"/>
    <property type="match status" value="1"/>
</dbReference>
<evidence type="ECO:0000313" key="3">
    <source>
        <dbReference type="Proteomes" id="UP000326344"/>
    </source>
</evidence>
<dbReference type="Gene3D" id="2.40.50.1020">
    <property type="entry name" value="LytTr DNA-binding domain"/>
    <property type="match status" value="1"/>
</dbReference>
<dbReference type="InterPro" id="IPR007492">
    <property type="entry name" value="LytTR_DNA-bd_dom"/>
</dbReference>
<dbReference type="GO" id="GO:0003677">
    <property type="term" value="F:DNA binding"/>
    <property type="evidence" value="ECO:0007669"/>
    <property type="project" value="InterPro"/>
</dbReference>
<protein>
    <submittedName>
        <fullName evidence="2">LytTR family transcriptional regulator</fullName>
    </submittedName>
</protein>
<keyword evidence="3" id="KW-1185">Reference proteome</keyword>
<evidence type="ECO:0000259" key="1">
    <source>
        <dbReference type="PROSITE" id="PS50930"/>
    </source>
</evidence>
<proteinExistence type="predicted"/>
<feature type="domain" description="HTH LytTR-type" evidence="1">
    <location>
        <begin position="44"/>
        <end position="93"/>
    </location>
</feature>
<dbReference type="Proteomes" id="UP000326344">
    <property type="component" value="Unassembled WGS sequence"/>
</dbReference>
<dbReference type="AlphaFoldDB" id="A0A5N1JBW5"/>
<gene>
    <name evidence="2" type="ORF">F0P93_22830</name>
</gene>
<dbReference type="EMBL" id="VTWS01000006">
    <property type="protein sequence ID" value="KAA9349233.1"/>
    <property type="molecule type" value="Genomic_DNA"/>
</dbReference>
<comment type="caution">
    <text evidence="2">The sequence shown here is derived from an EMBL/GenBank/DDBJ whole genome shotgun (WGS) entry which is preliminary data.</text>
</comment>
<dbReference type="InterPro" id="IPR011006">
    <property type="entry name" value="CheY-like_superfamily"/>
</dbReference>
<dbReference type="SMART" id="SM00850">
    <property type="entry name" value="LytTR"/>
    <property type="match status" value="1"/>
</dbReference>
<accession>A0A5N1JBW5</accession>
<organism evidence="2 3">
    <name type="scientific">Larkinella humicola</name>
    <dbReference type="NCBI Taxonomy" id="2607654"/>
    <lineage>
        <taxon>Bacteria</taxon>
        <taxon>Pseudomonadati</taxon>
        <taxon>Bacteroidota</taxon>
        <taxon>Cytophagia</taxon>
        <taxon>Cytophagales</taxon>
        <taxon>Spirosomataceae</taxon>
        <taxon>Larkinella</taxon>
    </lineage>
</organism>
<dbReference type="Gene3D" id="3.40.50.2300">
    <property type="match status" value="1"/>
</dbReference>